<dbReference type="Pfam" id="PF01920">
    <property type="entry name" value="Prefoldin_2"/>
    <property type="match status" value="1"/>
</dbReference>
<dbReference type="CDD" id="cd23163">
    <property type="entry name" value="Prefoldin_2"/>
    <property type="match status" value="1"/>
</dbReference>
<comment type="similarity">
    <text evidence="1">Belongs to the prefoldin subunit beta family.</text>
</comment>
<dbReference type="STRING" id="41875.K8EJ72"/>
<protein>
    <submittedName>
        <fullName evidence="4">Prefoldin subunit 2</fullName>
    </submittedName>
</protein>
<evidence type="ECO:0000313" key="4">
    <source>
        <dbReference type="EMBL" id="CCO18247.1"/>
    </source>
</evidence>
<feature type="coiled-coil region" evidence="3">
    <location>
        <begin position="92"/>
        <end position="119"/>
    </location>
</feature>
<evidence type="ECO:0000313" key="5">
    <source>
        <dbReference type="Proteomes" id="UP000198341"/>
    </source>
</evidence>
<feature type="coiled-coil region" evidence="3">
    <location>
        <begin position="28"/>
        <end position="62"/>
    </location>
</feature>
<proteinExistence type="inferred from homology"/>
<dbReference type="InterPro" id="IPR009053">
    <property type="entry name" value="Prefoldin"/>
</dbReference>
<dbReference type="OrthoDB" id="29646at2759"/>
<dbReference type="InterPro" id="IPR002777">
    <property type="entry name" value="PFD_beta-like"/>
</dbReference>
<dbReference type="GO" id="GO:0016272">
    <property type="term" value="C:prefoldin complex"/>
    <property type="evidence" value="ECO:0007669"/>
    <property type="project" value="InterPro"/>
</dbReference>
<evidence type="ECO:0000256" key="1">
    <source>
        <dbReference type="ARBA" id="ARBA00008045"/>
    </source>
</evidence>
<dbReference type="InterPro" id="IPR027235">
    <property type="entry name" value="PFD2"/>
</dbReference>
<dbReference type="FunFam" id="1.10.287.370:FF:000002">
    <property type="entry name" value="Prefoldin subunit 2"/>
    <property type="match status" value="1"/>
</dbReference>
<dbReference type="GO" id="GO:0006457">
    <property type="term" value="P:protein folding"/>
    <property type="evidence" value="ECO:0007669"/>
    <property type="project" value="InterPro"/>
</dbReference>
<reference evidence="4 5" key="1">
    <citation type="submission" date="2011-10" db="EMBL/GenBank/DDBJ databases">
        <authorList>
            <person name="Genoscope - CEA"/>
        </authorList>
    </citation>
    <scope>NUCLEOTIDE SEQUENCE [LARGE SCALE GENOMIC DNA]</scope>
    <source>
        <strain evidence="4 5">RCC 1105</strain>
    </source>
</reference>
<dbReference type="KEGG" id="bpg:Bathy10g03290"/>
<dbReference type="GO" id="GO:0051082">
    <property type="term" value="F:unfolded protein binding"/>
    <property type="evidence" value="ECO:0007669"/>
    <property type="project" value="InterPro"/>
</dbReference>
<dbReference type="SUPFAM" id="SSF46579">
    <property type="entry name" value="Prefoldin"/>
    <property type="match status" value="1"/>
</dbReference>
<dbReference type="eggNOG" id="KOG4098">
    <property type="taxonomic scope" value="Eukaryota"/>
</dbReference>
<dbReference type="EMBL" id="FO082269">
    <property type="protein sequence ID" value="CCO18247.1"/>
    <property type="molecule type" value="Genomic_DNA"/>
</dbReference>
<name>K8EJ72_9CHLO</name>
<dbReference type="RefSeq" id="XP_007510714.1">
    <property type="nucleotide sequence ID" value="XM_007510652.1"/>
</dbReference>
<dbReference type="Proteomes" id="UP000198341">
    <property type="component" value="Chromosome 10"/>
</dbReference>
<keyword evidence="2" id="KW-0143">Chaperone</keyword>
<sequence>MGTIKAPLEQPPPLVPEFTNEQDVLQHYNNLTSVCEEARSKINELSNQAKEHELVVDAIKDLDPERKCFRLVGGVLVERKVKEVLPAVKGNKEKLDGVVERINEQLNAKEMELLELKRKYQIRERGEQPPPPDE</sequence>
<keyword evidence="5" id="KW-1185">Reference proteome</keyword>
<dbReference type="Gene3D" id="1.10.287.370">
    <property type="match status" value="1"/>
</dbReference>
<dbReference type="GO" id="GO:0009409">
    <property type="term" value="P:response to cold"/>
    <property type="evidence" value="ECO:0007669"/>
    <property type="project" value="UniProtKB-ARBA"/>
</dbReference>
<keyword evidence="3" id="KW-0175">Coiled coil</keyword>
<dbReference type="GeneID" id="19013404"/>
<dbReference type="AlphaFoldDB" id="K8EJ72"/>
<accession>K8EJ72</accession>
<evidence type="ECO:0000256" key="2">
    <source>
        <dbReference type="ARBA" id="ARBA00023186"/>
    </source>
</evidence>
<dbReference type="PANTHER" id="PTHR13303">
    <property type="entry name" value="PREFOLDIN SUBUNIT 2"/>
    <property type="match status" value="1"/>
</dbReference>
<organism evidence="4 5">
    <name type="scientific">Bathycoccus prasinos</name>
    <dbReference type="NCBI Taxonomy" id="41875"/>
    <lineage>
        <taxon>Eukaryota</taxon>
        <taxon>Viridiplantae</taxon>
        <taxon>Chlorophyta</taxon>
        <taxon>Mamiellophyceae</taxon>
        <taxon>Mamiellales</taxon>
        <taxon>Bathycoccaceae</taxon>
        <taxon>Bathycoccus</taxon>
    </lineage>
</organism>
<evidence type="ECO:0000256" key="3">
    <source>
        <dbReference type="SAM" id="Coils"/>
    </source>
</evidence>
<gene>
    <name evidence="4" type="ordered locus">Bathy10g03290</name>
</gene>